<evidence type="ECO:0000313" key="1">
    <source>
        <dbReference type="EMBL" id="KAF0888227.1"/>
    </source>
</evidence>
<dbReference type="InterPro" id="IPR043502">
    <property type="entry name" value="DNA/RNA_pol_sf"/>
</dbReference>
<dbReference type="OrthoDB" id="783906at2759"/>
<dbReference type="EMBL" id="SPHZ02000012">
    <property type="protein sequence ID" value="KAF0888227.1"/>
    <property type="molecule type" value="Genomic_DNA"/>
</dbReference>
<dbReference type="AlphaFoldDB" id="A0A6G1BKH9"/>
<dbReference type="InterPro" id="IPR043128">
    <property type="entry name" value="Rev_trsase/Diguanyl_cyclase"/>
</dbReference>
<dbReference type="SUPFAM" id="SSF56672">
    <property type="entry name" value="DNA/RNA polymerases"/>
    <property type="match status" value="1"/>
</dbReference>
<keyword evidence="2" id="KW-1185">Reference proteome</keyword>
<evidence type="ECO:0000313" key="2">
    <source>
        <dbReference type="Proteomes" id="UP000479710"/>
    </source>
</evidence>
<evidence type="ECO:0008006" key="3">
    <source>
        <dbReference type="Google" id="ProtNLM"/>
    </source>
</evidence>
<name>A0A6G1BKH9_9ORYZ</name>
<gene>
    <name evidence="1" type="ORF">E2562_013682</name>
</gene>
<organism evidence="1 2">
    <name type="scientific">Oryza meyeriana var. granulata</name>
    <dbReference type="NCBI Taxonomy" id="110450"/>
    <lineage>
        <taxon>Eukaryota</taxon>
        <taxon>Viridiplantae</taxon>
        <taxon>Streptophyta</taxon>
        <taxon>Embryophyta</taxon>
        <taxon>Tracheophyta</taxon>
        <taxon>Spermatophyta</taxon>
        <taxon>Magnoliopsida</taxon>
        <taxon>Liliopsida</taxon>
        <taxon>Poales</taxon>
        <taxon>Poaceae</taxon>
        <taxon>BOP clade</taxon>
        <taxon>Oryzoideae</taxon>
        <taxon>Oryzeae</taxon>
        <taxon>Oryzinae</taxon>
        <taxon>Oryza</taxon>
        <taxon>Oryza meyeriana</taxon>
    </lineage>
</organism>
<dbReference type="InterPro" id="IPR051320">
    <property type="entry name" value="Viral_Replic_Matur_Polypro"/>
</dbReference>
<dbReference type="Gene3D" id="3.30.70.270">
    <property type="match status" value="1"/>
</dbReference>
<protein>
    <recommendedName>
        <fullName evidence="3">Reverse transcriptase/retrotransposon-derived protein RNase H-like domain-containing protein</fullName>
    </recommendedName>
</protein>
<comment type="caution">
    <text evidence="1">The sequence shown here is derived from an EMBL/GenBank/DDBJ whole genome shotgun (WGS) entry which is preliminary data.</text>
</comment>
<dbReference type="Proteomes" id="UP000479710">
    <property type="component" value="Unassembled WGS sequence"/>
</dbReference>
<sequence length="135" mass="14459">MADNDASIAHSVEDMLKELLLGQQDLRDQLARTNHRVDNVITHQQQALNAALGHGETGTASGHIISAAGVAMDDNKVRAVADWPTPHSPRGVRTFLGLAGYYRKFIHGFGELAAPPDMATQEGGLCVVDRGCDCL</sequence>
<accession>A0A6G1BKH9</accession>
<dbReference type="PANTHER" id="PTHR33064:SF37">
    <property type="entry name" value="RIBONUCLEASE H"/>
    <property type="match status" value="1"/>
</dbReference>
<reference evidence="1 2" key="1">
    <citation type="submission" date="2019-11" db="EMBL/GenBank/DDBJ databases">
        <title>Whole genome sequence of Oryza granulata.</title>
        <authorList>
            <person name="Li W."/>
        </authorList>
    </citation>
    <scope>NUCLEOTIDE SEQUENCE [LARGE SCALE GENOMIC DNA]</scope>
    <source>
        <strain evidence="2">cv. Menghai</strain>
        <tissue evidence="1">Leaf</tissue>
    </source>
</reference>
<dbReference type="PANTHER" id="PTHR33064">
    <property type="entry name" value="POL PROTEIN"/>
    <property type="match status" value="1"/>
</dbReference>
<proteinExistence type="predicted"/>